<protein>
    <submittedName>
        <fullName evidence="1">Uncharacterized protein</fullName>
    </submittedName>
</protein>
<evidence type="ECO:0000313" key="1">
    <source>
        <dbReference type="EMBL" id="QIG72626.1"/>
    </source>
</evidence>
<gene>
    <name evidence="1" type="ORF">EVB97_068</name>
</gene>
<dbReference type="Proteomes" id="UP000655883">
    <property type="component" value="Segment"/>
</dbReference>
<evidence type="ECO:0000313" key="2">
    <source>
        <dbReference type="Proteomes" id="UP000655883"/>
    </source>
</evidence>
<proteinExistence type="predicted"/>
<keyword evidence="2" id="KW-1185">Reference proteome</keyword>
<sequence length="114" mass="13148">MSKWNSLAGLIQDHGLQNLRFFFETTMPTKKFFGLVTISEPFSQRYVVEGRAIRSIKDGKIFLRTLDKKYASLNFHVSDLEMLSSSFPDRYYVMVGNVKYNLGEDLTLPVLEEA</sequence>
<reference evidence="1 2" key="1">
    <citation type="submission" date="2020-01" db="EMBL/GenBank/DDBJ databases">
        <title>Patterns of diversity and host range of bacteriophage communities associated with bean-nodulatin bacteria.</title>
        <authorList>
            <person name="Vann Cauwenberghe J."/>
            <person name="Santamaria R.I."/>
            <person name="Bustos P."/>
            <person name="Juarez S."/>
            <person name="Gonzalez V."/>
        </authorList>
    </citation>
    <scope>NUCLEOTIDE SEQUENCE [LARGE SCALE GENOMIC DNA]</scope>
    <source>
        <strain evidence="2">RHph</strain>
    </source>
</reference>
<accession>A0A7S5R7N9</accession>
<organism evidence="1 2">
    <name type="scientific">Rhizobium phage RHph_Y65</name>
    <dbReference type="NCBI Taxonomy" id="2509785"/>
    <lineage>
        <taxon>Viruses</taxon>
        <taxon>Duplodnaviria</taxon>
        <taxon>Heunggongvirae</taxon>
        <taxon>Uroviricota</taxon>
        <taxon>Caudoviricetes</taxon>
        <taxon>Kleczkowskaviridae</taxon>
        <taxon>Cuauhnahuacvirus</taxon>
        <taxon>Cuauhnahuacvirus Y65</taxon>
    </lineage>
</organism>
<name>A0A7S5R7N9_9CAUD</name>
<dbReference type="EMBL" id="MN988525">
    <property type="protein sequence ID" value="QIG72626.1"/>
    <property type="molecule type" value="Genomic_DNA"/>
</dbReference>